<evidence type="ECO:0000313" key="1">
    <source>
        <dbReference type="EMBL" id="ETO11114.1"/>
    </source>
</evidence>
<sequence length="247" mass="28415">MGNRTTTQRPHEHLITSFQTLKKLPIPLSLTQCIQHKHELLICGDTIKNKYKFICEYPSNVQLYEYCVVKLVDNNNQITLLSFGGSSSIKRHTLVMKYVIIIGRDNDDYFGVRAVIGGSNNNLLFITYIFDNISVFDLNTFQFIKHDTLPIDNYIQYHCFVSNSADGYGQGMMKTSKQNYQMLLFCFDSGLSIEYNEDNNTFQFPLYGPLFNCVAILNEEDNHIHIIGGLNDKFKSVSTHMRTKVCM</sequence>
<comment type="caution">
    <text evidence="1">The sequence shown here is derived from an EMBL/GenBank/DDBJ whole genome shotgun (WGS) entry which is preliminary data.</text>
</comment>
<accession>X6MB74</accession>
<dbReference type="Proteomes" id="UP000023152">
    <property type="component" value="Unassembled WGS sequence"/>
</dbReference>
<organism evidence="1 2">
    <name type="scientific">Reticulomyxa filosa</name>
    <dbReference type="NCBI Taxonomy" id="46433"/>
    <lineage>
        <taxon>Eukaryota</taxon>
        <taxon>Sar</taxon>
        <taxon>Rhizaria</taxon>
        <taxon>Retaria</taxon>
        <taxon>Foraminifera</taxon>
        <taxon>Monothalamids</taxon>
        <taxon>Reticulomyxidae</taxon>
        <taxon>Reticulomyxa</taxon>
    </lineage>
</organism>
<dbReference type="InterPro" id="IPR011043">
    <property type="entry name" value="Gal_Oxase/kelch_b-propeller"/>
</dbReference>
<gene>
    <name evidence="1" type="ORF">RFI_26261</name>
</gene>
<evidence type="ECO:0000313" key="2">
    <source>
        <dbReference type="Proteomes" id="UP000023152"/>
    </source>
</evidence>
<proteinExistence type="predicted"/>
<dbReference type="AlphaFoldDB" id="X6MB74"/>
<name>X6MB74_RETFI</name>
<keyword evidence="2" id="KW-1185">Reference proteome</keyword>
<dbReference type="SUPFAM" id="SSF50965">
    <property type="entry name" value="Galactose oxidase, central domain"/>
    <property type="match status" value="1"/>
</dbReference>
<reference evidence="1 2" key="1">
    <citation type="journal article" date="2013" name="Curr. Biol.">
        <title>The Genome of the Foraminiferan Reticulomyxa filosa.</title>
        <authorList>
            <person name="Glockner G."/>
            <person name="Hulsmann N."/>
            <person name="Schleicher M."/>
            <person name="Noegel A.A."/>
            <person name="Eichinger L."/>
            <person name="Gallinger C."/>
            <person name="Pawlowski J."/>
            <person name="Sierra R."/>
            <person name="Euteneuer U."/>
            <person name="Pillet L."/>
            <person name="Moustafa A."/>
            <person name="Platzer M."/>
            <person name="Groth M."/>
            <person name="Szafranski K."/>
            <person name="Schliwa M."/>
        </authorList>
    </citation>
    <scope>NUCLEOTIDE SEQUENCE [LARGE SCALE GENOMIC DNA]</scope>
</reference>
<dbReference type="EMBL" id="ASPP01022754">
    <property type="protein sequence ID" value="ETO11114.1"/>
    <property type="molecule type" value="Genomic_DNA"/>
</dbReference>
<protein>
    <submittedName>
        <fullName evidence="1">Uncharacterized protein</fullName>
    </submittedName>
</protein>
<dbReference type="OrthoDB" id="1022638at2759"/>